<accession>C5FNW1</accession>
<dbReference type="OMA" id="NEWHDLH"/>
<keyword evidence="3" id="KW-1185">Reference proteome</keyword>
<sequence length="241" mass="28116">MAIGDLLQFSSDYILHLTGGCIILIVMILFGTSLNFEQLFDPVQPRDEYKRDTEWLVERLYLAQRLHKWRQRQIFLRETIIEYATQGKLDKINDLDNWGPRDWQHKLLNEAGEAWALANEWHDLHQRKPSSPRIRLRDARISQIHKTLLNNPTKHLSQGHLVEACEARGGCCARVCQCCMKPRGQYPDKRLYYAHCTLFCGCCVRSRGFVRHKEQDKDIEGFTDVSTTPFPIEGSGWFKVL</sequence>
<reference evidence="3" key="1">
    <citation type="journal article" date="2012" name="MBio">
        <title>Comparative genome analysis of Trichophyton rubrum and related dermatophytes reveals candidate genes involved in infection.</title>
        <authorList>
            <person name="Martinez D.A."/>
            <person name="Oliver B.G."/>
            <person name="Graeser Y."/>
            <person name="Goldberg J.M."/>
            <person name="Li W."/>
            <person name="Martinez-Rossi N.M."/>
            <person name="Monod M."/>
            <person name="Shelest E."/>
            <person name="Barton R.C."/>
            <person name="Birch E."/>
            <person name="Brakhage A.A."/>
            <person name="Chen Z."/>
            <person name="Gurr S.J."/>
            <person name="Heiman D."/>
            <person name="Heitman J."/>
            <person name="Kosti I."/>
            <person name="Rossi A."/>
            <person name="Saif S."/>
            <person name="Samalova M."/>
            <person name="Saunders C.W."/>
            <person name="Shea T."/>
            <person name="Summerbell R.C."/>
            <person name="Xu J."/>
            <person name="Young S."/>
            <person name="Zeng Q."/>
            <person name="Birren B.W."/>
            <person name="Cuomo C.A."/>
            <person name="White T.C."/>
        </authorList>
    </citation>
    <scope>NUCLEOTIDE SEQUENCE [LARGE SCALE GENOMIC DNA]</scope>
    <source>
        <strain evidence="3">ATCC MYA-4605 / CBS 113480</strain>
    </source>
</reference>
<dbReference type="RefSeq" id="XP_002846896.1">
    <property type="nucleotide sequence ID" value="XM_002846850.1"/>
</dbReference>
<organism evidence="2 3">
    <name type="scientific">Arthroderma otae (strain ATCC MYA-4605 / CBS 113480)</name>
    <name type="common">Microsporum canis</name>
    <dbReference type="NCBI Taxonomy" id="554155"/>
    <lineage>
        <taxon>Eukaryota</taxon>
        <taxon>Fungi</taxon>
        <taxon>Dikarya</taxon>
        <taxon>Ascomycota</taxon>
        <taxon>Pezizomycotina</taxon>
        <taxon>Eurotiomycetes</taxon>
        <taxon>Eurotiomycetidae</taxon>
        <taxon>Onygenales</taxon>
        <taxon>Arthrodermataceae</taxon>
        <taxon>Microsporum</taxon>
    </lineage>
</organism>
<gene>
    <name evidence="2" type="ORF">MCYG_04633</name>
</gene>
<dbReference type="VEuPathDB" id="FungiDB:MCYG_04633"/>
<dbReference type="eggNOG" id="ENOG502RPFI">
    <property type="taxonomic scope" value="Eukaryota"/>
</dbReference>
<name>C5FNW1_ARTOC</name>
<evidence type="ECO:0000313" key="3">
    <source>
        <dbReference type="Proteomes" id="UP000002035"/>
    </source>
</evidence>
<keyword evidence="1" id="KW-1133">Transmembrane helix</keyword>
<dbReference type="AlphaFoldDB" id="C5FNW1"/>
<dbReference type="STRING" id="554155.C5FNW1"/>
<dbReference type="EMBL" id="DS995704">
    <property type="protein sequence ID" value="EEQ31814.1"/>
    <property type="molecule type" value="Genomic_DNA"/>
</dbReference>
<evidence type="ECO:0000313" key="2">
    <source>
        <dbReference type="EMBL" id="EEQ31814.1"/>
    </source>
</evidence>
<dbReference type="OrthoDB" id="4172146at2759"/>
<dbReference type="Proteomes" id="UP000002035">
    <property type="component" value="Unassembled WGS sequence"/>
</dbReference>
<dbReference type="HOGENOM" id="CLU_083105_0_0_1"/>
<protein>
    <submittedName>
        <fullName evidence="2">Uncharacterized protein</fullName>
    </submittedName>
</protein>
<evidence type="ECO:0000256" key="1">
    <source>
        <dbReference type="SAM" id="Phobius"/>
    </source>
</evidence>
<keyword evidence="1" id="KW-0472">Membrane</keyword>
<proteinExistence type="predicted"/>
<feature type="transmembrane region" description="Helical" evidence="1">
    <location>
        <begin position="13"/>
        <end position="36"/>
    </location>
</feature>
<dbReference type="GeneID" id="9230011"/>
<keyword evidence="1" id="KW-0812">Transmembrane</keyword>